<evidence type="ECO:0000256" key="1">
    <source>
        <dbReference type="SAM" id="MobiDB-lite"/>
    </source>
</evidence>
<dbReference type="AlphaFoldDB" id="A0A5A7QQF0"/>
<accession>A0A5A7QQF0</accession>
<evidence type="ECO:0000313" key="3">
    <source>
        <dbReference type="Proteomes" id="UP000325081"/>
    </source>
</evidence>
<evidence type="ECO:0000313" key="2">
    <source>
        <dbReference type="EMBL" id="GER47216.1"/>
    </source>
</evidence>
<proteinExistence type="predicted"/>
<keyword evidence="3" id="KW-1185">Reference proteome</keyword>
<feature type="compositionally biased region" description="Low complexity" evidence="1">
    <location>
        <begin position="93"/>
        <end position="104"/>
    </location>
</feature>
<feature type="region of interest" description="Disordered" evidence="1">
    <location>
        <begin position="39"/>
        <end position="59"/>
    </location>
</feature>
<reference evidence="3" key="1">
    <citation type="journal article" date="2019" name="Curr. Biol.">
        <title>Genome Sequence of Striga asiatica Provides Insight into the Evolution of Plant Parasitism.</title>
        <authorList>
            <person name="Yoshida S."/>
            <person name="Kim S."/>
            <person name="Wafula E.K."/>
            <person name="Tanskanen J."/>
            <person name="Kim Y.M."/>
            <person name="Honaas L."/>
            <person name="Yang Z."/>
            <person name="Spallek T."/>
            <person name="Conn C.E."/>
            <person name="Ichihashi Y."/>
            <person name="Cheong K."/>
            <person name="Cui S."/>
            <person name="Der J.P."/>
            <person name="Gundlach H."/>
            <person name="Jiao Y."/>
            <person name="Hori C."/>
            <person name="Ishida J.K."/>
            <person name="Kasahara H."/>
            <person name="Kiba T."/>
            <person name="Kim M.S."/>
            <person name="Koo N."/>
            <person name="Laohavisit A."/>
            <person name="Lee Y.H."/>
            <person name="Lumba S."/>
            <person name="McCourt P."/>
            <person name="Mortimer J.C."/>
            <person name="Mutuku J.M."/>
            <person name="Nomura T."/>
            <person name="Sasaki-Sekimoto Y."/>
            <person name="Seto Y."/>
            <person name="Wang Y."/>
            <person name="Wakatake T."/>
            <person name="Sakakibara H."/>
            <person name="Demura T."/>
            <person name="Yamaguchi S."/>
            <person name="Yoneyama K."/>
            <person name="Manabe R.I."/>
            <person name="Nelson D.C."/>
            <person name="Schulman A.H."/>
            <person name="Timko M.P."/>
            <person name="dePamphilis C.W."/>
            <person name="Choi D."/>
            <person name="Shirasu K."/>
        </authorList>
    </citation>
    <scope>NUCLEOTIDE SEQUENCE [LARGE SCALE GENOMIC DNA]</scope>
    <source>
        <strain evidence="3">cv. UVA1</strain>
    </source>
</reference>
<dbReference type="OrthoDB" id="1918258at2759"/>
<dbReference type="EMBL" id="BKCP01007760">
    <property type="protein sequence ID" value="GER47216.1"/>
    <property type="molecule type" value="Genomic_DNA"/>
</dbReference>
<feature type="compositionally biased region" description="Basic residues" evidence="1">
    <location>
        <begin position="108"/>
        <end position="117"/>
    </location>
</feature>
<dbReference type="Proteomes" id="UP000325081">
    <property type="component" value="Unassembled WGS sequence"/>
</dbReference>
<comment type="caution">
    <text evidence="2">The sequence shown here is derived from an EMBL/GenBank/DDBJ whole genome shotgun (WGS) entry which is preliminary data.</text>
</comment>
<sequence length="240" mass="26739">MAAKTSEICLLRAMDSLWFHHVILFSKRSMLVLHEIPKRPLPTSESPDHSSKNSSQISVMSEQEFSSITSVSNGSQDDTIEKRPTRLNLILAPTKTRSHSSSSLPHEKSRKSKHRHYSASGLQKTTSLKSLEELELEEVKGFMDLGFTFKGEKLSKHLVRLIPGLQRIDGDGGAAAGDDIEEESSGVVMRPYLSEAWLVKSGGGDDCELPVASRVCTAVDMKMRLRYWARRVAMAVQRDL</sequence>
<name>A0A5A7QQF0_STRAF</name>
<protein>
    <submittedName>
        <fullName evidence="2">Uncharacterized protein</fullName>
    </submittedName>
</protein>
<dbReference type="PANTHER" id="PTHR33785">
    <property type="entry name" value="OS06G0550800 PROTEIN"/>
    <property type="match status" value="1"/>
</dbReference>
<feature type="region of interest" description="Disordered" evidence="1">
    <location>
        <begin position="66"/>
        <end position="85"/>
    </location>
</feature>
<organism evidence="2 3">
    <name type="scientific">Striga asiatica</name>
    <name type="common">Asiatic witchweed</name>
    <name type="synonym">Buchnera asiatica</name>
    <dbReference type="NCBI Taxonomy" id="4170"/>
    <lineage>
        <taxon>Eukaryota</taxon>
        <taxon>Viridiplantae</taxon>
        <taxon>Streptophyta</taxon>
        <taxon>Embryophyta</taxon>
        <taxon>Tracheophyta</taxon>
        <taxon>Spermatophyta</taxon>
        <taxon>Magnoliopsida</taxon>
        <taxon>eudicotyledons</taxon>
        <taxon>Gunneridae</taxon>
        <taxon>Pentapetalae</taxon>
        <taxon>asterids</taxon>
        <taxon>lamiids</taxon>
        <taxon>Lamiales</taxon>
        <taxon>Orobanchaceae</taxon>
        <taxon>Buchnereae</taxon>
        <taxon>Striga</taxon>
    </lineage>
</organism>
<feature type="compositionally biased region" description="Polar residues" evidence="1">
    <location>
        <begin position="66"/>
        <end position="77"/>
    </location>
</feature>
<feature type="region of interest" description="Disordered" evidence="1">
    <location>
        <begin position="91"/>
        <end position="122"/>
    </location>
</feature>
<gene>
    <name evidence="2" type="ORF">STAS_24290</name>
</gene>
<dbReference type="PANTHER" id="PTHR33785:SF2">
    <property type="entry name" value="DUF1685 DOMAIN-CONTAINING PROTEIN"/>
    <property type="match status" value="1"/>
</dbReference>